<dbReference type="EMBL" id="JWTA01000015">
    <property type="protein sequence ID" value="KIC61914.1"/>
    <property type="molecule type" value="Genomic_DNA"/>
</dbReference>
<dbReference type="AlphaFoldDB" id="A0A0B4CKX6"/>
<evidence type="ECO:0000256" key="1">
    <source>
        <dbReference type="SAM" id="Phobius"/>
    </source>
</evidence>
<reference evidence="2 3" key="1">
    <citation type="submission" date="2014-12" db="EMBL/GenBank/DDBJ databases">
        <title>Genome sequencing of Chryseobacterium taiwanense TPW19.</title>
        <authorList>
            <person name="Tan P.W."/>
            <person name="Chan K.-G."/>
        </authorList>
    </citation>
    <scope>NUCLEOTIDE SEQUENCE [LARGE SCALE GENOMIC DNA]</scope>
    <source>
        <strain evidence="2 3">TPW19</strain>
    </source>
</reference>
<keyword evidence="1" id="KW-1133">Transmembrane helix</keyword>
<feature type="transmembrane region" description="Helical" evidence="1">
    <location>
        <begin position="12"/>
        <end position="30"/>
    </location>
</feature>
<protein>
    <submittedName>
        <fullName evidence="2">Uncharacterized protein</fullName>
    </submittedName>
</protein>
<keyword evidence="1" id="KW-0812">Transmembrane</keyword>
<feature type="transmembrane region" description="Helical" evidence="1">
    <location>
        <begin position="63"/>
        <end position="84"/>
    </location>
</feature>
<keyword evidence="1" id="KW-0472">Membrane</keyword>
<evidence type="ECO:0000313" key="2">
    <source>
        <dbReference type="EMBL" id="KIC61914.1"/>
    </source>
</evidence>
<evidence type="ECO:0000313" key="3">
    <source>
        <dbReference type="Proteomes" id="UP000031167"/>
    </source>
</evidence>
<sequence>MPPKNNSMISDSIYFFIAGLVAFFQGRSYYNNANEIYYEEYDKAISWVRRKFLFLHKPSSMRFLGGVLMLIGIINFFLVFYTLFKSYF</sequence>
<organism evidence="2 3">
    <name type="scientific">Chryseobacterium taiwanense</name>
    <dbReference type="NCBI Taxonomy" id="363331"/>
    <lineage>
        <taxon>Bacteria</taxon>
        <taxon>Pseudomonadati</taxon>
        <taxon>Bacteroidota</taxon>
        <taxon>Flavobacteriia</taxon>
        <taxon>Flavobacteriales</taxon>
        <taxon>Weeksellaceae</taxon>
        <taxon>Chryseobacterium group</taxon>
        <taxon>Chryseobacterium</taxon>
    </lineage>
</organism>
<accession>A0A0B4CKX6</accession>
<gene>
    <name evidence="2" type="ORF">RM51_16245</name>
</gene>
<keyword evidence="3" id="KW-1185">Reference proteome</keyword>
<proteinExistence type="predicted"/>
<dbReference type="Proteomes" id="UP000031167">
    <property type="component" value="Unassembled WGS sequence"/>
</dbReference>
<dbReference type="STRING" id="363331.RM51_16245"/>
<name>A0A0B4CKX6_9FLAO</name>
<comment type="caution">
    <text evidence="2">The sequence shown here is derived from an EMBL/GenBank/DDBJ whole genome shotgun (WGS) entry which is preliminary data.</text>
</comment>